<protein>
    <recommendedName>
        <fullName evidence="3">GlcNAc-PI de-N-acetylase</fullName>
    </recommendedName>
</protein>
<proteinExistence type="predicted"/>
<comment type="caution">
    <text evidence="1">The sequence shown here is derived from an EMBL/GenBank/DDBJ whole genome shotgun (WGS) entry which is preliminary data.</text>
</comment>
<dbReference type="SUPFAM" id="SSF102588">
    <property type="entry name" value="LmbE-like"/>
    <property type="match status" value="1"/>
</dbReference>
<gene>
    <name evidence="1" type="ORF">ACFQ1S_36540</name>
</gene>
<accession>A0ABW3MKS6</accession>
<keyword evidence="2" id="KW-1185">Reference proteome</keyword>
<dbReference type="Proteomes" id="UP001597045">
    <property type="component" value="Unassembled WGS sequence"/>
</dbReference>
<evidence type="ECO:0008006" key="3">
    <source>
        <dbReference type="Google" id="ProtNLM"/>
    </source>
</evidence>
<reference evidence="2" key="1">
    <citation type="journal article" date="2019" name="Int. J. Syst. Evol. Microbiol.">
        <title>The Global Catalogue of Microorganisms (GCM) 10K type strain sequencing project: providing services to taxonomists for standard genome sequencing and annotation.</title>
        <authorList>
            <consortium name="The Broad Institute Genomics Platform"/>
            <consortium name="The Broad Institute Genome Sequencing Center for Infectious Disease"/>
            <person name="Wu L."/>
            <person name="Ma J."/>
        </authorList>
    </citation>
    <scope>NUCLEOTIDE SEQUENCE [LARGE SCALE GENOMIC DNA]</scope>
    <source>
        <strain evidence="2">JCM 31486</strain>
    </source>
</reference>
<dbReference type="EMBL" id="JBHTIS010002993">
    <property type="protein sequence ID" value="MFD1050647.1"/>
    <property type="molecule type" value="Genomic_DNA"/>
</dbReference>
<sequence>MVTPSICRALAVVAHPDDESFGLGAALDSVRAWDPHQGQQA</sequence>
<dbReference type="Gene3D" id="3.40.50.10320">
    <property type="entry name" value="LmbE-like"/>
    <property type="match status" value="1"/>
</dbReference>
<evidence type="ECO:0000313" key="2">
    <source>
        <dbReference type="Proteomes" id="UP001597045"/>
    </source>
</evidence>
<name>A0ABW3MKS6_9PSEU</name>
<organism evidence="1 2">
    <name type="scientific">Kibdelosporangium lantanae</name>
    <dbReference type="NCBI Taxonomy" id="1497396"/>
    <lineage>
        <taxon>Bacteria</taxon>
        <taxon>Bacillati</taxon>
        <taxon>Actinomycetota</taxon>
        <taxon>Actinomycetes</taxon>
        <taxon>Pseudonocardiales</taxon>
        <taxon>Pseudonocardiaceae</taxon>
        <taxon>Kibdelosporangium</taxon>
    </lineage>
</organism>
<evidence type="ECO:0000313" key="1">
    <source>
        <dbReference type="EMBL" id="MFD1050647.1"/>
    </source>
</evidence>
<dbReference type="InterPro" id="IPR024078">
    <property type="entry name" value="LmbE-like_dom_sf"/>
</dbReference>